<dbReference type="Pfam" id="PF03159">
    <property type="entry name" value="XRN_N"/>
    <property type="match status" value="1"/>
</dbReference>
<dbReference type="Pfam" id="PF17846">
    <property type="entry name" value="XRN_M"/>
    <property type="match status" value="2"/>
</dbReference>
<keyword evidence="3" id="KW-0806">Transcription termination</keyword>
<feature type="region of interest" description="Disordered" evidence="17">
    <location>
        <begin position="115"/>
        <end position="168"/>
    </location>
</feature>
<feature type="region of interest" description="Disordered" evidence="17">
    <location>
        <begin position="1011"/>
        <end position="1096"/>
    </location>
</feature>
<keyword evidence="6 15" id="KW-0540">Nuclease</keyword>
<evidence type="ECO:0000256" key="11">
    <source>
        <dbReference type="ARBA" id="ARBA00023163"/>
    </source>
</evidence>
<dbReference type="GO" id="GO:0006353">
    <property type="term" value="P:DNA-templated transcription termination"/>
    <property type="evidence" value="ECO:0007669"/>
    <property type="project" value="UniProtKB-KW"/>
</dbReference>
<keyword evidence="16" id="KW-0863">Zinc-finger</keyword>
<keyword evidence="11" id="KW-0804">Transcription</keyword>
<evidence type="ECO:0000256" key="8">
    <source>
        <dbReference type="ARBA" id="ARBA00022839"/>
    </source>
</evidence>
<comment type="subunit">
    <text evidence="14">Interacts with RAI1; the interaction is direct, stabilizes RAT1 protein structure and may stimulate its exoribonuclease activity. The interaction also stimulates RAI1 pyrophosphohydrolase activity, probably by recruiting it to mRNA substrates.</text>
</comment>
<evidence type="ECO:0000256" key="9">
    <source>
        <dbReference type="ARBA" id="ARBA00023015"/>
    </source>
</evidence>
<dbReference type="PANTHER" id="PTHR12341:SF41">
    <property type="entry name" value="5'-3' EXORIBONUCLEASE 2"/>
    <property type="match status" value="1"/>
</dbReference>
<dbReference type="InterPro" id="IPR036875">
    <property type="entry name" value="Znf_CCHC_sf"/>
</dbReference>
<feature type="compositionally biased region" description="Polar residues" evidence="17">
    <location>
        <begin position="577"/>
        <end position="588"/>
    </location>
</feature>
<dbReference type="OrthoDB" id="372487at2759"/>
<keyword evidence="8 15" id="KW-0269">Exonuclease</keyword>
<comment type="function">
    <text evidence="13">Possesses 5'-&gt;3' exoribonuclease activity. Required for the processing of nuclear mRNA and rRNA precursors. May promote the termination of transcription by RNA polymerase II. Essential for vegetative cell growth and chromosome segregation.</text>
</comment>
<keyword evidence="10" id="KW-0175">Coiled coil</keyword>
<dbReference type="FunFam" id="3.40.50.12390:FF:000005">
    <property type="entry name" value="5'-3' exoribonuclease 2"/>
    <property type="match status" value="1"/>
</dbReference>
<keyword evidence="9" id="KW-0805">Transcription regulation</keyword>
<evidence type="ECO:0000256" key="7">
    <source>
        <dbReference type="ARBA" id="ARBA00022801"/>
    </source>
</evidence>
<evidence type="ECO:0000256" key="13">
    <source>
        <dbReference type="ARBA" id="ARBA00046137"/>
    </source>
</evidence>
<keyword evidence="5 15" id="KW-0507">mRNA processing</keyword>
<dbReference type="InterPro" id="IPR027073">
    <property type="entry name" value="5_3_exoribonuclease"/>
</dbReference>
<comment type="similarity">
    <text evidence="2 15">Belongs to the 5'-3' exonuclease family. XRN2/RAT1 subfamily.</text>
</comment>
<dbReference type="GO" id="GO:0006364">
    <property type="term" value="P:rRNA processing"/>
    <property type="evidence" value="ECO:0007669"/>
    <property type="project" value="UniProtKB-KW"/>
</dbReference>
<evidence type="ECO:0000256" key="1">
    <source>
        <dbReference type="ARBA" id="ARBA00004123"/>
    </source>
</evidence>
<keyword evidence="20" id="KW-1185">Reference proteome</keyword>
<evidence type="ECO:0000256" key="3">
    <source>
        <dbReference type="ARBA" id="ARBA00022472"/>
    </source>
</evidence>
<keyword evidence="16" id="KW-0862">Zinc</keyword>
<dbReference type="GO" id="GO:0008270">
    <property type="term" value="F:zinc ion binding"/>
    <property type="evidence" value="ECO:0007669"/>
    <property type="project" value="UniProtKB-KW"/>
</dbReference>
<keyword evidence="7 15" id="KW-0378">Hydrolase</keyword>
<feature type="region of interest" description="Disordered" evidence="17">
    <location>
        <begin position="912"/>
        <end position="969"/>
    </location>
</feature>
<dbReference type="InterPro" id="IPR001878">
    <property type="entry name" value="Znf_CCHC"/>
</dbReference>
<dbReference type="FunFam" id="3.40.50.12390:FF:000003">
    <property type="entry name" value="5'-3' exoribonuclease"/>
    <property type="match status" value="1"/>
</dbReference>
<name>A0A4U0X601_9PEZI</name>
<evidence type="ECO:0000259" key="18">
    <source>
        <dbReference type="PROSITE" id="PS50158"/>
    </source>
</evidence>
<dbReference type="PANTHER" id="PTHR12341">
    <property type="entry name" value="5'-&gt;3' EXORIBONUCLEASE"/>
    <property type="match status" value="1"/>
</dbReference>
<feature type="region of interest" description="Disordered" evidence="17">
    <location>
        <begin position="29"/>
        <end position="48"/>
    </location>
</feature>
<feature type="compositionally biased region" description="Basic and acidic residues" evidence="17">
    <location>
        <begin position="414"/>
        <end position="437"/>
    </location>
</feature>
<dbReference type="Gene3D" id="3.40.50.12390">
    <property type="match status" value="2"/>
</dbReference>
<dbReference type="GO" id="GO:0004534">
    <property type="term" value="F:5'-3' RNA exonuclease activity"/>
    <property type="evidence" value="ECO:0007669"/>
    <property type="project" value="UniProtKB-UniRule"/>
</dbReference>
<dbReference type="GO" id="GO:0005634">
    <property type="term" value="C:nucleus"/>
    <property type="evidence" value="ECO:0007669"/>
    <property type="project" value="UniProtKB-SubCell"/>
</dbReference>
<dbReference type="GO" id="GO:0006397">
    <property type="term" value="P:mRNA processing"/>
    <property type="evidence" value="ECO:0007669"/>
    <property type="project" value="UniProtKB-UniRule"/>
</dbReference>
<dbReference type="InterPro" id="IPR017151">
    <property type="entry name" value="Xrn2/3/4"/>
</dbReference>
<feature type="compositionally biased region" description="Pro residues" evidence="17">
    <location>
        <begin position="1019"/>
        <end position="1041"/>
    </location>
</feature>
<keyword evidence="12" id="KW-0539">Nucleus</keyword>
<organism evidence="19 20">
    <name type="scientific">Friedmanniomyces simplex</name>
    <dbReference type="NCBI Taxonomy" id="329884"/>
    <lineage>
        <taxon>Eukaryota</taxon>
        <taxon>Fungi</taxon>
        <taxon>Dikarya</taxon>
        <taxon>Ascomycota</taxon>
        <taxon>Pezizomycotina</taxon>
        <taxon>Dothideomycetes</taxon>
        <taxon>Dothideomycetidae</taxon>
        <taxon>Mycosphaerellales</taxon>
        <taxon>Teratosphaeriaceae</taxon>
        <taxon>Friedmanniomyces</taxon>
    </lineage>
</organism>
<dbReference type="Gene3D" id="1.25.40.1050">
    <property type="match status" value="1"/>
</dbReference>
<evidence type="ECO:0000256" key="17">
    <source>
        <dbReference type="SAM" id="MobiDB-lite"/>
    </source>
</evidence>
<dbReference type="InterPro" id="IPR004859">
    <property type="entry name" value="Xrn1_N"/>
</dbReference>
<comment type="caution">
    <text evidence="19">The sequence shown here is derived from an EMBL/GenBank/DDBJ whole genome shotgun (WGS) entry which is preliminary data.</text>
</comment>
<evidence type="ECO:0000313" key="20">
    <source>
        <dbReference type="Proteomes" id="UP000309340"/>
    </source>
</evidence>
<evidence type="ECO:0000256" key="16">
    <source>
        <dbReference type="PROSITE-ProRule" id="PRU00047"/>
    </source>
</evidence>
<dbReference type="PIRSF" id="PIRSF037239">
    <property type="entry name" value="Exonuclease_Xrn2"/>
    <property type="match status" value="1"/>
</dbReference>
<comment type="function">
    <text evidence="15">Possesses 5'-&gt;3' exoribonuclease activity. May promote termination of transcription by RNA polymerase II.</text>
</comment>
<evidence type="ECO:0000256" key="6">
    <source>
        <dbReference type="ARBA" id="ARBA00022722"/>
    </source>
</evidence>
<evidence type="ECO:0000313" key="19">
    <source>
        <dbReference type="EMBL" id="TKA70638.1"/>
    </source>
</evidence>
<evidence type="ECO:0000256" key="2">
    <source>
        <dbReference type="ARBA" id="ARBA00006994"/>
    </source>
</evidence>
<dbReference type="CDD" id="cd18673">
    <property type="entry name" value="PIN_XRN1-2-like"/>
    <property type="match status" value="1"/>
</dbReference>
<evidence type="ECO:0000256" key="5">
    <source>
        <dbReference type="ARBA" id="ARBA00022664"/>
    </source>
</evidence>
<dbReference type="PROSITE" id="PS50158">
    <property type="entry name" value="ZF_CCHC"/>
    <property type="match status" value="1"/>
</dbReference>
<reference evidence="19 20" key="1">
    <citation type="submission" date="2017-03" db="EMBL/GenBank/DDBJ databases">
        <title>Genomes of endolithic fungi from Antarctica.</title>
        <authorList>
            <person name="Coleine C."/>
            <person name="Masonjones S."/>
            <person name="Stajich J.E."/>
        </authorList>
    </citation>
    <scope>NUCLEOTIDE SEQUENCE [LARGE SCALE GENOMIC DNA]</scope>
    <source>
        <strain evidence="19 20">CCFEE 5184</strain>
    </source>
</reference>
<dbReference type="AlphaFoldDB" id="A0A4U0X601"/>
<evidence type="ECO:0000256" key="15">
    <source>
        <dbReference type="PIRNR" id="PIRNR037239"/>
    </source>
</evidence>
<dbReference type="GO" id="GO:0000956">
    <property type="term" value="P:nuclear-transcribed mRNA catabolic process"/>
    <property type="evidence" value="ECO:0007669"/>
    <property type="project" value="TreeGrafter"/>
</dbReference>
<sequence>MGVPALFRWLSKKYPKIISHVVEDLPEEVENDDGTTTKIPVDGRKPNPNGEEMDNLYLDMNGIVHPCSHPEDRPAPASEEEMMIAIFEYTDRVVNMVRPRKLLMIAVDGVAPRAKMNQQRSRRFRSAQEAAEKDAAAADFHAQMLAKGATQDDGDEAEKPKKTWDSNSITPGTPFMDLLASSLRYWVSYKLSTDPAWERLKVIISDATVPGEGEHKIMNFVRSQRSSPTHDPNTRHVIYGLDADLIMLGIATHEPHFRVLREDVFANDTKPGHCRKCNQPGHMADQCRGAPKPKPGEEEVKKPLKPFIWLHVSILREYLAVEMSVPNQPFRFDLERALDDWVFMCYFVGNDFLPHLPSLDIREDGIDTLIAIWRDNIPIMGGYITKDGHVDLTRAQTIMEGLAKQEDAIFKRRRETEVRKEAAQKRREEHKNRDNNKRQRMSGNGSGFADSPSGYDETLVRRGARGGIIRGEQAPDINALPTFAPGEAQTRSDPRFANAAALTHADIVGNANRANKSAAAALKEQLISSKKPADNQKAELEALFAGTNGAATGSEPNPVLGKRTRNMIDEANDDASSDPSTPGRTTPNREIADPISTGASRGTSGALGGTSKDTVDVMPEDTVKLWEDGYEGRYYEQKFHVSPEDREFRHKVARAYVEGLCWVLLYYFQGCPSWTWYYPYHYAPFAADFTNMSEQVVAFDKGKPFRPYEQLMGVMPALSNHTIPPVFHPLMTEDESPIIEFYPTDFEVDLNGKKFAWQGVALLPFIDETRLLAAMQEKYPLLTADEQRRNAFGAEALIFSTKHPLYDDVATKFYGKRQGKEKFKLDAATSEGLAGKVAKEEGYIPNSGLTYPLEEGGSQEEFTSLEQDDSATVQFYMPVIPGIHKSMLLPGVQFAEPVLDYNDVRITRENAGKSGRQYGGVQLSRDGGRSDGQRVNYAARGGGQESGARYGGGGGGRGQHNGGGGGGWQGNNGYGANGGYGSGSGSGHHAGSGGYGGQAAQAFTQLPPHLAQQAAAHGFPPPGMPPMPPAGYAPPQQPPPQQRNGGGGGYGGQQGGYGGGGGYGGQQGGYGGGGNGNGNGWQGGRNGGDGGGRRRY</sequence>
<dbReference type="EC" id="3.1.13.-" evidence="15"/>
<comment type="subcellular location">
    <subcellularLocation>
        <location evidence="1">Nucleus</location>
    </subcellularLocation>
</comment>
<keyword evidence="4" id="KW-0698">rRNA processing</keyword>
<dbReference type="EMBL" id="NAJQ01000389">
    <property type="protein sequence ID" value="TKA70638.1"/>
    <property type="molecule type" value="Genomic_DNA"/>
</dbReference>
<dbReference type="GO" id="GO:0003723">
    <property type="term" value="F:RNA binding"/>
    <property type="evidence" value="ECO:0007669"/>
    <property type="project" value="TreeGrafter"/>
</dbReference>
<protein>
    <recommendedName>
        <fullName evidence="15">5'-3' exoribonuclease</fullName>
        <ecNumber evidence="15">3.1.13.-</ecNumber>
    </recommendedName>
</protein>
<feature type="compositionally biased region" description="Low complexity" evidence="17">
    <location>
        <begin position="137"/>
        <end position="146"/>
    </location>
</feature>
<evidence type="ECO:0000256" key="12">
    <source>
        <dbReference type="ARBA" id="ARBA00023242"/>
    </source>
</evidence>
<accession>A0A4U0X601</accession>
<evidence type="ECO:0000256" key="10">
    <source>
        <dbReference type="ARBA" id="ARBA00023054"/>
    </source>
</evidence>
<feature type="compositionally biased region" description="Gly residues" evidence="17">
    <location>
        <begin position="940"/>
        <end position="969"/>
    </location>
</feature>
<feature type="region of interest" description="Disordered" evidence="17">
    <location>
        <begin position="570"/>
        <end position="614"/>
    </location>
</feature>
<feature type="domain" description="CCHC-type" evidence="18">
    <location>
        <begin position="274"/>
        <end position="288"/>
    </location>
</feature>
<dbReference type="InterPro" id="IPR041412">
    <property type="entry name" value="Xrn1_helical"/>
</dbReference>
<keyword evidence="16" id="KW-0479">Metal-binding</keyword>
<gene>
    <name evidence="19" type="ORF">B0A55_05742</name>
</gene>
<feature type="region of interest" description="Disordered" evidence="17">
    <location>
        <begin position="414"/>
        <end position="457"/>
    </location>
</feature>
<dbReference type="FunFam" id="1.25.40.1050:FF:000002">
    <property type="entry name" value="5'-3' exoribonuclease"/>
    <property type="match status" value="1"/>
</dbReference>
<dbReference type="SUPFAM" id="SSF57756">
    <property type="entry name" value="Retrovirus zinc finger-like domains"/>
    <property type="match status" value="1"/>
</dbReference>
<dbReference type="STRING" id="329884.A0A4U0X601"/>
<proteinExistence type="inferred from homology"/>
<evidence type="ECO:0000256" key="14">
    <source>
        <dbReference type="ARBA" id="ARBA00046943"/>
    </source>
</evidence>
<dbReference type="Proteomes" id="UP000309340">
    <property type="component" value="Unassembled WGS sequence"/>
</dbReference>
<feature type="compositionally biased region" description="Gly residues" evidence="17">
    <location>
        <begin position="1044"/>
        <end position="1090"/>
    </location>
</feature>
<evidence type="ECO:0000256" key="4">
    <source>
        <dbReference type="ARBA" id="ARBA00022552"/>
    </source>
</evidence>